<accession>A0A963Z5D7</accession>
<dbReference type="Pfam" id="PF03466">
    <property type="entry name" value="LysR_substrate"/>
    <property type="match status" value="1"/>
</dbReference>
<comment type="caution">
    <text evidence="6">The sequence shown here is derived from an EMBL/GenBank/DDBJ whole genome shotgun (WGS) entry which is preliminary data.</text>
</comment>
<dbReference type="GO" id="GO:0000976">
    <property type="term" value="F:transcription cis-regulatory region binding"/>
    <property type="evidence" value="ECO:0007669"/>
    <property type="project" value="TreeGrafter"/>
</dbReference>
<dbReference type="AlphaFoldDB" id="A0A963Z5D7"/>
<dbReference type="Proteomes" id="UP000721844">
    <property type="component" value="Unassembled WGS sequence"/>
</dbReference>
<dbReference type="GO" id="GO:0003700">
    <property type="term" value="F:DNA-binding transcription factor activity"/>
    <property type="evidence" value="ECO:0007669"/>
    <property type="project" value="InterPro"/>
</dbReference>
<dbReference type="PROSITE" id="PS50931">
    <property type="entry name" value="HTH_LYSR"/>
    <property type="match status" value="1"/>
</dbReference>
<dbReference type="PANTHER" id="PTHR30126">
    <property type="entry name" value="HTH-TYPE TRANSCRIPTIONAL REGULATOR"/>
    <property type="match status" value="1"/>
</dbReference>
<keyword evidence="3" id="KW-0238">DNA-binding</keyword>
<dbReference type="Gene3D" id="1.10.10.10">
    <property type="entry name" value="Winged helix-like DNA-binding domain superfamily/Winged helix DNA-binding domain"/>
    <property type="match status" value="1"/>
</dbReference>
<dbReference type="InterPro" id="IPR036390">
    <property type="entry name" value="WH_DNA-bd_sf"/>
</dbReference>
<sequence length="319" mass="34254">MNLSGLSLDQFLVFVTVAETGSFSAAARQLNRAQSAVTYAIQKLEDQLGVSLFDRSAYRPSLTEAGAALLPRATRIISDVGAFSDQARGITEGLEPELAIVVDAMFPMDRIVDALRVFGVRYPTVPTRIFVASMGATANLVIDGTCAIGIALSFTSQGAELIEHEIETVRMVAVASQCHPLAAIEGPIPNDELQNYVQLVLTDPSGRTDKRDHGVLSRRNWRIGDLGAKHTMLLGGLGWGGMPLHMIQADVAAGRLQIIRPEEWGTRGGDAALSMCLIHRPDRALGPAARWLSDWLISGKRGPQRGDAGGYRALVDAAE</sequence>
<dbReference type="PRINTS" id="PR00039">
    <property type="entry name" value="HTHLYSR"/>
</dbReference>
<keyword evidence="7" id="KW-1185">Reference proteome</keyword>
<feature type="domain" description="HTH lysR-type" evidence="5">
    <location>
        <begin position="6"/>
        <end position="63"/>
    </location>
</feature>
<organism evidence="6 7">
    <name type="scientific">Acidisoma cellulosilyticum</name>
    <dbReference type="NCBI Taxonomy" id="2802395"/>
    <lineage>
        <taxon>Bacteria</taxon>
        <taxon>Pseudomonadati</taxon>
        <taxon>Pseudomonadota</taxon>
        <taxon>Alphaproteobacteria</taxon>
        <taxon>Acetobacterales</taxon>
        <taxon>Acidocellaceae</taxon>
        <taxon>Acidisoma</taxon>
    </lineage>
</organism>
<evidence type="ECO:0000256" key="3">
    <source>
        <dbReference type="ARBA" id="ARBA00023125"/>
    </source>
</evidence>
<dbReference type="PANTHER" id="PTHR30126:SF91">
    <property type="entry name" value="LYSR FAMILY TRANSCRIPTIONAL REGULATOR"/>
    <property type="match status" value="1"/>
</dbReference>
<keyword evidence="4" id="KW-0804">Transcription</keyword>
<evidence type="ECO:0000256" key="2">
    <source>
        <dbReference type="ARBA" id="ARBA00023015"/>
    </source>
</evidence>
<dbReference type="FunFam" id="1.10.10.10:FF:000001">
    <property type="entry name" value="LysR family transcriptional regulator"/>
    <property type="match status" value="1"/>
</dbReference>
<evidence type="ECO:0000256" key="4">
    <source>
        <dbReference type="ARBA" id="ARBA00023163"/>
    </source>
</evidence>
<dbReference type="InterPro" id="IPR005119">
    <property type="entry name" value="LysR_subst-bd"/>
</dbReference>
<keyword evidence="2" id="KW-0805">Transcription regulation</keyword>
<dbReference type="InterPro" id="IPR000847">
    <property type="entry name" value="LysR_HTH_N"/>
</dbReference>
<dbReference type="InterPro" id="IPR036388">
    <property type="entry name" value="WH-like_DNA-bd_sf"/>
</dbReference>
<comment type="similarity">
    <text evidence="1">Belongs to the LysR transcriptional regulatory family.</text>
</comment>
<evidence type="ECO:0000259" key="5">
    <source>
        <dbReference type="PROSITE" id="PS50931"/>
    </source>
</evidence>
<evidence type="ECO:0000313" key="6">
    <source>
        <dbReference type="EMBL" id="MCB8882380.1"/>
    </source>
</evidence>
<dbReference type="Gene3D" id="3.40.190.290">
    <property type="match status" value="1"/>
</dbReference>
<dbReference type="EMBL" id="JAESVA010000007">
    <property type="protein sequence ID" value="MCB8882380.1"/>
    <property type="molecule type" value="Genomic_DNA"/>
</dbReference>
<reference evidence="6 7" key="1">
    <citation type="journal article" date="2021" name="Microorganisms">
        <title>Acidisoma silvae sp. nov. and Acidisomacellulosilytica sp. nov., Two Acidophilic Bacteria Isolated from Decaying Wood, Hydrolyzing Cellulose and Producing Poly-3-hydroxybutyrate.</title>
        <authorList>
            <person name="Mieszkin S."/>
            <person name="Pouder E."/>
            <person name="Uroz S."/>
            <person name="Simon-Colin C."/>
            <person name="Alain K."/>
        </authorList>
    </citation>
    <scope>NUCLEOTIDE SEQUENCE [LARGE SCALE GENOMIC DNA]</scope>
    <source>
        <strain evidence="6 7">HW T5.17</strain>
    </source>
</reference>
<evidence type="ECO:0000256" key="1">
    <source>
        <dbReference type="ARBA" id="ARBA00009437"/>
    </source>
</evidence>
<proteinExistence type="inferred from homology"/>
<protein>
    <submittedName>
        <fullName evidence="6">LysR family transcriptional regulator</fullName>
    </submittedName>
</protein>
<name>A0A963Z5D7_9PROT</name>
<dbReference type="RefSeq" id="WP_227309037.1">
    <property type="nucleotide sequence ID" value="NZ_JAESVA010000007.1"/>
</dbReference>
<evidence type="ECO:0000313" key="7">
    <source>
        <dbReference type="Proteomes" id="UP000721844"/>
    </source>
</evidence>
<dbReference type="Pfam" id="PF00126">
    <property type="entry name" value="HTH_1"/>
    <property type="match status" value="1"/>
</dbReference>
<dbReference type="SUPFAM" id="SSF46785">
    <property type="entry name" value="Winged helix' DNA-binding domain"/>
    <property type="match status" value="1"/>
</dbReference>
<gene>
    <name evidence="6" type="ORF">ACELLULO517_19185</name>
</gene>
<dbReference type="SUPFAM" id="SSF53850">
    <property type="entry name" value="Periplasmic binding protein-like II"/>
    <property type="match status" value="1"/>
</dbReference>